<dbReference type="EMBL" id="AP018448">
    <property type="protein sequence ID" value="BBC29788.1"/>
    <property type="molecule type" value="Genomic_DNA"/>
</dbReference>
<protein>
    <recommendedName>
        <fullName evidence="4">Transposase</fullName>
    </recommendedName>
</protein>
<proteinExistence type="predicted"/>
<dbReference type="Proteomes" id="UP001321542">
    <property type="component" value="Chromosome"/>
</dbReference>
<feature type="region of interest" description="Disordered" evidence="1">
    <location>
        <begin position="1"/>
        <end position="21"/>
    </location>
</feature>
<organism evidence="2 3">
    <name type="scientific">Streptomyces graminofaciens</name>
    <dbReference type="NCBI Taxonomy" id="68212"/>
    <lineage>
        <taxon>Bacteria</taxon>
        <taxon>Bacillati</taxon>
        <taxon>Actinomycetota</taxon>
        <taxon>Actinomycetes</taxon>
        <taxon>Kitasatosporales</taxon>
        <taxon>Streptomycetaceae</taxon>
        <taxon>Streptomyces</taxon>
    </lineage>
</organism>
<reference evidence="2 3" key="1">
    <citation type="journal article" date="2010" name="ChemBioChem">
        <title>Cloning and characterization of the biosynthetic gene cluster of 16-membered macrolide antibiotic FD-891: involvement of a dual functional cytochrome P450 monooxygenase catalyzing epoxidation and hydroxylation.</title>
        <authorList>
            <person name="Kudo F."/>
            <person name="Motegi A."/>
            <person name="Mizoue K."/>
            <person name="Eguchi T."/>
        </authorList>
    </citation>
    <scope>NUCLEOTIDE SEQUENCE [LARGE SCALE GENOMIC DNA]</scope>
    <source>
        <strain evidence="2 3">A-8890</strain>
    </source>
</reference>
<evidence type="ECO:0008006" key="4">
    <source>
        <dbReference type="Google" id="ProtNLM"/>
    </source>
</evidence>
<feature type="region of interest" description="Disordered" evidence="1">
    <location>
        <begin position="45"/>
        <end position="70"/>
    </location>
</feature>
<evidence type="ECO:0000313" key="2">
    <source>
        <dbReference type="EMBL" id="BBC29788.1"/>
    </source>
</evidence>
<keyword evidence="3" id="KW-1185">Reference proteome</keyword>
<sequence>MTSARRGGAVGEGRSEKERWRRAVACPTASAMVAIGRLPQETWGNEAYPQGARHGARRTPPAGRIGRRPRYRECKRTPVRCRETRRTGVPGLWQIDRAGDWQPRTTRLLDLIMDGLRAGAPGRRE</sequence>
<name>A0ABM7F1Z8_9ACTN</name>
<evidence type="ECO:0000256" key="1">
    <source>
        <dbReference type="SAM" id="MobiDB-lite"/>
    </source>
</evidence>
<reference evidence="2 3" key="2">
    <citation type="journal article" date="2023" name="ChemBioChem">
        <title>Acyltransferase Domain Exchange between Two Independent Type I Polyketide Synthases in the Same Producer Strain of Macrolide Antibiotics.</title>
        <authorList>
            <person name="Kudo F."/>
            <person name="Kishikawa K."/>
            <person name="Tsuboi K."/>
            <person name="Kido T."/>
            <person name="Usui T."/>
            <person name="Hashimoto J."/>
            <person name="Shin-Ya K."/>
            <person name="Miyanaga A."/>
            <person name="Eguchi T."/>
        </authorList>
    </citation>
    <scope>NUCLEOTIDE SEQUENCE [LARGE SCALE GENOMIC DNA]</scope>
    <source>
        <strain evidence="2 3">A-8890</strain>
    </source>
</reference>
<accession>A0ABM7F1Z8</accession>
<evidence type="ECO:0000313" key="3">
    <source>
        <dbReference type="Proteomes" id="UP001321542"/>
    </source>
</evidence>
<gene>
    <name evidence="2" type="ORF">SGFS_010820</name>
</gene>